<evidence type="ECO:0000256" key="1">
    <source>
        <dbReference type="SAM" id="MobiDB-lite"/>
    </source>
</evidence>
<evidence type="ECO:0000313" key="2">
    <source>
        <dbReference type="EMBL" id="KKL83573.1"/>
    </source>
</evidence>
<name>A0A0F9FBH8_9ZZZZ</name>
<protein>
    <submittedName>
        <fullName evidence="2">Uncharacterized protein</fullName>
    </submittedName>
</protein>
<feature type="region of interest" description="Disordered" evidence="1">
    <location>
        <begin position="50"/>
        <end position="69"/>
    </location>
</feature>
<comment type="caution">
    <text evidence="2">The sequence shown here is derived from an EMBL/GenBank/DDBJ whole genome shotgun (WGS) entry which is preliminary data.</text>
</comment>
<proteinExistence type="predicted"/>
<organism evidence="2">
    <name type="scientific">marine sediment metagenome</name>
    <dbReference type="NCBI Taxonomy" id="412755"/>
    <lineage>
        <taxon>unclassified sequences</taxon>
        <taxon>metagenomes</taxon>
        <taxon>ecological metagenomes</taxon>
    </lineage>
</organism>
<dbReference type="AlphaFoldDB" id="A0A0F9FBH8"/>
<gene>
    <name evidence="2" type="ORF">LCGC14_1973410</name>
</gene>
<accession>A0A0F9FBH8</accession>
<reference evidence="2" key="1">
    <citation type="journal article" date="2015" name="Nature">
        <title>Complex archaea that bridge the gap between prokaryotes and eukaryotes.</title>
        <authorList>
            <person name="Spang A."/>
            <person name="Saw J.H."/>
            <person name="Jorgensen S.L."/>
            <person name="Zaremba-Niedzwiedzka K."/>
            <person name="Martijn J."/>
            <person name="Lind A.E."/>
            <person name="van Eijk R."/>
            <person name="Schleper C."/>
            <person name="Guy L."/>
            <person name="Ettema T.J."/>
        </authorList>
    </citation>
    <scope>NUCLEOTIDE SEQUENCE</scope>
</reference>
<feature type="compositionally biased region" description="Polar residues" evidence="1">
    <location>
        <begin position="53"/>
        <end position="69"/>
    </location>
</feature>
<sequence>MSQRGATPREKVYTIIDGERNYQKSRWGDDQETEINSFILYMEHHLQRAREVASTQTNGNNSPGATGESSLDCIRKVTALGVACMEANGAPTRAKPGCEHVSGPARCSDCAYES</sequence>
<dbReference type="EMBL" id="LAZR01021945">
    <property type="protein sequence ID" value="KKL83573.1"/>
    <property type="molecule type" value="Genomic_DNA"/>
</dbReference>